<evidence type="ECO:0000313" key="1">
    <source>
        <dbReference type="EMBL" id="SEC15301.1"/>
    </source>
</evidence>
<dbReference type="EMBL" id="FNSQ01000005">
    <property type="protein sequence ID" value="SEC15301.1"/>
    <property type="molecule type" value="Genomic_DNA"/>
</dbReference>
<dbReference type="RefSeq" id="WP_060927545.1">
    <property type="nucleotide sequence ID" value="NZ_FNSQ01000005.1"/>
</dbReference>
<organism evidence="1 2">
    <name type="scientific">Microbacterium hydrocarbonoxydans</name>
    <dbReference type="NCBI Taxonomy" id="273678"/>
    <lineage>
        <taxon>Bacteria</taxon>
        <taxon>Bacillati</taxon>
        <taxon>Actinomycetota</taxon>
        <taxon>Actinomycetes</taxon>
        <taxon>Micrococcales</taxon>
        <taxon>Microbacteriaceae</taxon>
        <taxon>Microbacterium</taxon>
    </lineage>
</organism>
<dbReference type="AlphaFoldDB" id="A0A1H4Q6Q6"/>
<evidence type="ECO:0000313" key="2">
    <source>
        <dbReference type="Proteomes" id="UP000183750"/>
    </source>
</evidence>
<keyword evidence="2" id="KW-1185">Reference proteome</keyword>
<reference evidence="2" key="1">
    <citation type="submission" date="2016-10" db="EMBL/GenBank/DDBJ databases">
        <authorList>
            <person name="Varghese N."/>
            <person name="Submissions S."/>
        </authorList>
    </citation>
    <scope>NUCLEOTIDE SEQUENCE [LARGE SCALE GENOMIC DNA]</scope>
    <source>
        <strain evidence="2">DSM 16089</strain>
    </source>
</reference>
<dbReference type="SUPFAM" id="SSF159888">
    <property type="entry name" value="YdhG-like"/>
    <property type="match status" value="1"/>
</dbReference>
<proteinExistence type="predicted"/>
<name>A0A1H4Q6Q6_9MICO</name>
<protein>
    <submittedName>
        <fullName evidence="1">Uncharacterized protein</fullName>
    </submittedName>
</protein>
<gene>
    <name evidence="1" type="ORF">SAMN04489807_3012</name>
</gene>
<dbReference type="OrthoDB" id="192368at2"/>
<accession>A0A1H4Q6Q6</accession>
<dbReference type="Proteomes" id="UP000183750">
    <property type="component" value="Unassembled WGS sequence"/>
</dbReference>
<sequence length="132" mass="15202">MTRAPEIADYHRRLDPDDRLICDLLADEIDRGLPEATAKVWHAHPVWFLDGNPIVGYDRLKDAVRLMFWSGQSFAEPGLTASGSFEAAEARFVDISEIDTERLAVWLSESRVVQWDYEHIRTNRGLVKRTDF</sequence>